<dbReference type="InterPro" id="IPR004167">
    <property type="entry name" value="PSBD"/>
</dbReference>
<dbReference type="STRING" id="1317117.ATO7_06690"/>
<keyword evidence="4" id="KW-0677">Repeat</keyword>
<feature type="compositionally biased region" description="Low complexity" evidence="10">
    <location>
        <begin position="78"/>
        <end position="100"/>
    </location>
</feature>
<evidence type="ECO:0000256" key="5">
    <source>
        <dbReference type="ARBA" id="ARBA00022823"/>
    </source>
</evidence>
<evidence type="ECO:0000313" key="13">
    <source>
        <dbReference type="EMBL" id="ORE89547.1"/>
    </source>
</evidence>
<keyword evidence="13" id="KW-0670">Pyruvate</keyword>
<evidence type="ECO:0000313" key="14">
    <source>
        <dbReference type="Proteomes" id="UP000192342"/>
    </source>
</evidence>
<dbReference type="GO" id="GO:0031405">
    <property type="term" value="F:lipoic acid binding"/>
    <property type="evidence" value="ECO:0007669"/>
    <property type="project" value="TreeGrafter"/>
</dbReference>
<dbReference type="GO" id="GO:0005737">
    <property type="term" value="C:cytoplasm"/>
    <property type="evidence" value="ECO:0007669"/>
    <property type="project" value="TreeGrafter"/>
</dbReference>
<keyword evidence="6 9" id="KW-0012">Acyltransferase</keyword>
<dbReference type="SUPFAM" id="SSF47005">
    <property type="entry name" value="Peripheral subunit-binding domain of 2-oxo acid dehydrogenase complex"/>
    <property type="match status" value="1"/>
</dbReference>
<feature type="domain" description="Lipoyl-binding" evidence="11">
    <location>
        <begin position="2"/>
        <end position="76"/>
    </location>
</feature>
<evidence type="ECO:0000256" key="8">
    <source>
        <dbReference type="ARBA" id="ARBA00048370"/>
    </source>
</evidence>
<protein>
    <recommendedName>
        <fullName evidence="9">Acetyltransferase component of pyruvate dehydrogenase complex</fullName>
        <ecNumber evidence="9">2.3.1.12</ecNumber>
    </recommendedName>
</protein>
<dbReference type="GO" id="GO:0045254">
    <property type="term" value="C:pyruvate dehydrogenase complex"/>
    <property type="evidence" value="ECO:0007669"/>
    <property type="project" value="UniProtKB-UniRule"/>
</dbReference>
<dbReference type="Gene3D" id="4.10.320.10">
    <property type="entry name" value="E3-binding domain"/>
    <property type="match status" value="1"/>
</dbReference>
<dbReference type="EC" id="2.3.1.12" evidence="9"/>
<dbReference type="OrthoDB" id="9805770at2"/>
<dbReference type="PANTHER" id="PTHR43178">
    <property type="entry name" value="DIHYDROLIPOAMIDE ACETYLTRANSFERASE COMPONENT OF PYRUVATE DEHYDROGENASE COMPLEX"/>
    <property type="match status" value="1"/>
</dbReference>
<comment type="subunit">
    <text evidence="2 9">Forms a 24-polypeptide structural core with octahedral symmetry.</text>
</comment>
<dbReference type="Pfam" id="PF00364">
    <property type="entry name" value="Biotin_lipoyl"/>
    <property type="match status" value="1"/>
</dbReference>
<dbReference type="EMBL" id="AQQV01000001">
    <property type="protein sequence ID" value="ORE89547.1"/>
    <property type="molecule type" value="Genomic_DNA"/>
</dbReference>
<dbReference type="InterPro" id="IPR036625">
    <property type="entry name" value="E3-bd_dom_sf"/>
</dbReference>
<evidence type="ECO:0000256" key="3">
    <source>
        <dbReference type="ARBA" id="ARBA00022679"/>
    </source>
</evidence>
<comment type="cofactor">
    <cofactor evidence="9">
        <name>(R)-lipoate</name>
        <dbReference type="ChEBI" id="CHEBI:83088"/>
    </cofactor>
    <text evidence="9">Binds 1 lipoyl cofactor covalently.</text>
</comment>
<proteinExistence type="inferred from homology"/>
<organism evidence="13 14">
    <name type="scientific">Oceanococcus atlanticus</name>
    <dbReference type="NCBI Taxonomy" id="1317117"/>
    <lineage>
        <taxon>Bacteria</taxon>
        <taxon>Pseudomonadati</taxon>
        <taxon>Pseudomonadota</taxon>
        <taxon>Gammaproteobacteria</taxon>
        <taxon>Chromatiales</taxon>
        <taxon>Oceanococcaceae</taxon>
        <taxon>Oceanococcus</taxon>
    </lineage>
</organism>
<dbReference type="InterPro" id="IPR011053">
    <property type="entry name" value="Single_hybrid_motif"/>
</dbReference>
<dbReference type="Gene3D" id="2.40.50.100">
    <property type="match status" value="1"/>
</dbReference>
<comment type="similarity">
    <text evidence="1 9">Belongs to the 2-oxoacid dehydrogenase family.</text>
</comment>
<dbReference type="NCBIfam" id="TIGR01348">
    <property type="entry name" value="PDHac_trf_long"/>
    <property type="match status" value="1"/>
</dbReference>
<dbReference type="Pfam" id="PF02817">
    <property type="entry name" value="E3_binding"/>
    <property type="match status" value="1"/>
</dbReference>
<feature type="region of interest" description="Disordered" evidence="10">
    <location>
        <begin position="78"/>
        <end position="141"/>
    </location>
</feature>
<evidence type="ECO:0000256" key="6">
    <source>
        <dbReference type="ARBA" id="ARBA00023315"/>
    </source>
</evidence>
<keyword evidence="14" id="KW-1185">Reference proteome</keyword>
<dbReference type="GO" id="GO:0006086">
    <property type="term" value="P:pyruvate decarboxylation to acetyl-CoA"/>
    <property type="evidence" value="ECO:0007669"/>
    <property type="project" value="UniProtKB-UniRule"/>
</dbReference>
<evidence type="ECO:0000256" key="2">
    <source>
        <dbReference type="ARBA" id="ARBA00011484"/>
    </source>
</evidence>
<dbReference type="RefSeq" id="WP_083560748.1">
    <property type="nucleotide sequence ID" value="NZ_AQQV01000001.1"/>
</dbReference>
<comment type="catalytic activity">
    <reaction evidence="8 9">
        <text>N(6)-[(R)-dihydrolipoyl]-L-lysyl-[protein] + acetyl-CoA = N(6)-[(R)-S(8)-acetyldihydrolipoyl]-L-lysyl-[protein] + CoA</text>
        <dbReference type="Rhea" id="RHEA:17017"/>
        <dbReference type="Rhea" id="RHEA-COMP:10475"/>
        <dbReference type="Rhea" id="RHEA-COMP:10478"/>
        <dbReference type="ChEBI" id="CHEBI:57287"/>
        <dbReference type="ChEBI" id="CHEBI:57288"/>
        <dbReference type="ChEBI" id="CHEBI:83100"/>
        <dbReference type="ChEBI" id="CHEBI:83111"/>
        <dbReference type="EC" id="2.3.1.12"/>
    </reaction>
</comment>
<dbReference type="FunFam" id="3.30.559.10:FF:000004">
    <property type="entry name" value="Acetyltransferase component of pyruvate dehydrogenase complex"/>
    <property type="match status" value="1"/>
</dbReference>
<dbReference type="PROSITE" id="PS00189">
    <property type="entry name" value="LIPOYL"/>
    <property type="match status" value="1"/>
</dbReference>
<evidence type="ECO:0000259" key="12">
    <source>
        <dbReference type="PROSITE" id="PS51826"/>
    </source>
</evidence>
<dbReference type="InterPro" id="IPR006256">
    <property type="entry name" value="AcTrfase_Pyrv_DH_cplx"/>
</dbReference>
<feature type="domain" description="Peripheral subunit-binding (PSBD)" evidence="12">
    <location>
        <begin position="140"/>
        <end position="177"/>
    </location>
</feature>
<dbReference type="InterPro" id="IPR050743">
    <property type="entry name" value="2-oxoacid_DH_E2_comp"/>
</dbReference>
<keyword evidence="5 9" id="KW-0450">Lipoyl</keyword>
<dbReference type="Gene3D" id="3.30.559.10">
    <property type="entry name" value="Chloramphenicol acetyltransferase-like domain"/>
    <property type="match status" value="1"/>
</dbReference>
<keyword evidence="3 9" id="KW-0808">Transferase</keyword>
<evidence type="ECO:0000256" key="1">
    <source>
        <dbReference type="ARBA" id="ARBA00007317"/>
    </source>
</evidence>
<comment type="function">
    <text evidence="7">The pyruvate dehydrogenase complex catalyzes the overall conversion of pyruvate to acetyl-CoA and CO(2). It contains multiple copies of three enzymatic components: pyruvate dehydrogenase (E1), dihydrolipoamide acetyltransferase (E2) and lipoamide dehydrogenase (E3).</text>
</comment>
<dbReference type="PROSITE" id="PS50968">
    <property type="entry name" value="BIOTINYL_LIPOYL"/>
    <property type="match status" value="1"/>
</dbReference>
<feature type="compositionally biased region" description="Low complexity" evidence="10">
    <location>
        <begin position="109"/>
        <end position="134"/>
    </location>
</feature>
<dbReference type="SUPFAM" id="SSF51230">
    <property type="entry name" value="Single hybrid motif"/>
    <property type="match status" value="1"/>
</dbReference>
<name>A0A1Y1SIR8_9GAMM</name>
<dbReference type="Pfam" id="PF00198">
    <property type="entry name" value="2-oxoacid_dh"/>
    <property type="match status" value="1"/>
</dbReference>
<dbReference type="AlphaFoldDB" id="A0A1Y1SIR8"/>
<comment type="caution">
    <text evidence="13">The sequence shown here is derived from an EMBL/GenBank/DDBJ whole genome shotgun (WGS) entry which is preliminary data.</text>
</comment>
<dbReference type="SUPFAM" id="SSF52777">
    <property type="entry name" value="CoA-dependent acyltransferases"/>
    <property type="match status" value="1"/>
</dbReference>
<dbReference type="FunFam" id="2.40.50.100:FF:000009">
    <property type="entry name" value="Acetyltransferase component of pyruvate dehydrogenase complex"/>
    <property type="match status" value="1"/>
</dbReference>
<dbReference type="GO" id="GO:0004742">
    <property type="term" value="F:dihydrolipoyllysine-residue acetyltransferase activity"/>
    <property type="evidence" value="ECO:0007669"/>
    <property type="project" value="UniProtKB-UniRule"/>
</dbReference>
<evidence type="ECO:0000256" key="9">
    <source>
        <dbReference type="RuleBase" id="RU361137"/>
    </source>
</evidence>
<dbReference type="CDD" id="cd06849">
    <property type="entry name" value="lipoyl_domain"/>
    <property type="match status" value="1"/>
</dbReference>
<evidence type="ECO:0000256" key="10">
    <source>
        <dbReference type="SAM" id="MobiDB-lite"/>
    </source>
</evidence>
<dbReference type="InterPro" id="IPR000089">
    <property type="entry name" value="Biotin_lipoyl"/>
</dbReference>
<dbReference type="Proteomes" id="UP000192342">
    <property type="component" value="Unassembled WGS sequence"/>
</dbReference>
<reference evidence="13 14" key="1">
    <citation type="submission" date="2013-04" db="EMBL/GenBank/DDBJ databases">
        <title>Oceanococcus atlanticus 22II-S10r2 Genome Sequencing.</title>
        <authorList>
            <person name="Lai Q."/>
            <person name="Li G."/>
            <person name="Shao Z."/>
        </authorList>
    </citation>
    <scope>NUCLEOTIDE SEQUENCE [LARGE SCALE GENOMIC DNA]</scope>
    <source>
        <strain evidence="13 14">22II-S10r2</strain>
    </source>
</reference>
<dbReference type="InterPro" id="IPR023213">
    <property type="entry name" value="CAT-like_dom_sf"/>
</dbReference>
<gene>
    <name evidence="13" type="ORF">ATO7_06690</name>
</gene>
<dbReference type="InterPro" id="IPR003016">
    <property type="entry name" value="2-oxoA_DH_lipoyl-BS"/>
</dbReference>
<dbReference type="PROSITE" id="PS51826">
    <property type="entry name" value="PSBD"/>
    <property type="match status" value="1"/>
</dbReference>
<dbReference type="InterPro" id="IPR001078">
    <property type="entry name" value="2-oxoacid_DH_actylTfrase"/>
</dbReference>
<dbReference type="PANTHER" id="PTHR43178:SF2">
    <property type="entry name" value="DIHYDROLIPOYLLYSINE-RESIDUE ACETYLTRANSFERASE COMPONENT OF PYRUVATE DEHYDROGENASE COMPLEX"/>
    <property type="match status" value="1"/>
</dbReference>
<sequence>MSQDIKVPDIGDFDAVEIIEVLVSAGDTVEAEQALLVLESDKATMEVPSPLAGTLSEVKVKVGDKVAQGDVIAVLDSADQQAQTSESASQPAAPAQSEDATATQKDSDQAPAKPAPQADKAPAPTPAPSSASTPGEDIPHASPSVRLFARELGVDLRQVEGQGPKGRILREDVQQFVKTRLATPASGPAGQGLPSMPHIDFSKFGETEVRELPRIRKLSASNLHRNWLVVPHVTQFESADITELEAFRKQESARGELKLTLLPFVIKAVCLALRRYPEFNSSLAPDGSALIIKKYCHVGFAADTPNGLVVPVIRDADRKSVSELAAEASELAAAARDGKLSPAQMQGGCFSISSLGGIGGSHFTPIVNAPEVAILGVSRARTEAVWDGQTFQPRLMLPLSLSYDHRVIDGAAAARFAVALSELLSDIRRLCL</sequence>
<evidence type="ECO:0000256" key="4">
    <source>
        <dbReference type="ARBA" id="ARBA00022737"/>
    </source>
</evidence>
<evidence type="ECO:0000259" key="11">
    <source>
        <dbReference type="PROSITE" id="PS50968"/>
    </source>
</evidence>
<accession>A0A1Y1SIR8</accession>
<evidence type="ECO:0000256" key="7">
    <source>
        <dbReference type="ARBA" id="ARBA00025211"/>
    </source>
</evidence>